<dbReference type="EMBL" id="JBBXMP010000166">
    <property type="protein sequence ID" value="KAL0060672.1"/>
    <property type="molecule type" value="Genomic_DNA"/>
</dbReference>
<protein>
    <recommendedName>
        <fullName evidence="1">DUF6593 domain-containing protein</fullName>
    </recommendedName>
</protein>
<evidence type="ECO:0000313" key="3">
    <source>
        <dbReference type="Proteomes" id="UP001437256"/>
    </source>
</evidence>
<dbReference type="Pfam" id="PF20236">
    <property type="entry name" value="DUF6593"/>
    <property type="match status" value="1"/>
</dbReference>
<proteinExistence type="predicted"/>
<organism evidence="2 3">
    <name type="scientific">Marasmius tenuissimus</name>
    <dbReference type="NCBI Taxonomy" id="585030"/>
    <lineage>
        <taxon>Eukaryota</taxon>
        <taxon>Fungi</taxon>
        <taxon>Dikarya</taxon>
        <taxon>Basidiomycota</taxon>
        <taxon>Agaricomycotina</taxon>
        <taxon>Agaricomycetes</taxon>
        <taxon>Agaricomycetidae</taxon>
        <taxon>Agaricales</taxon>
        <taxon>Marasmiineae</taxon>
        <taxon>Marasmiaceae</taxon>
        <taxon>Marasmius</taxon>
    </lineage>
</organism>
<evidence type="ECO:0000313" key="2">
    <source>
        <dbReference type="EMBL" id="KAL0060672.1"/>
    </source>
</evidence>
<reference evidence="2 3" key="1">
    <citation type="submission" date="2024-05" db="EMBL/GenBank/DDBJ databases">
        <title>A draft genome resource for the thread blight pathogen Marasmius tenuissimus strain MS-2.</title>
        <authorList>
            <person name="Yulfo-Soto G.E."/>
            <person name="Baruah I.K."/>
            <person name="Amoako-Attah I."/>
            <person name="Bukari Y."/>
            <person name="Meinhardt L.W."/>
            <person name="Bailey B.A."/>
            <person name="Cohen S.P."/>
        </authorList>
    </citation>
    <scope>NUCLEOTIDE SEQUENCE [LARGE SCALE GENOMIC DNA]</scope>
    <source>
        <strain evidence="2 3">MS-2</strain>
    </source>
</reference>
<name>A0ABR2ZJP1_9AGAR</name>
<dbReference type="Proteomes" id="UP001437256">
    <property type="component" value="Unassembled WGS sequence"/>
</dbReference>
<evidence type="ECO:0000259" key="1">
    <source>
        <dbReference type="Pfam" id="PF20236"/>
    </source>
</evidence>
<feature type="domain" description="DUF6593" evidence="1">
    <location>
        <begin position="106"/>
        <end position="179"/>
    </location>
</feature>
<dbReference type="InterPro" id="IPR046528">
    <property type="entry name" value="DUF6593"/>
</dbReference>
<comment type="caution">
    <text evidence="2">The sequence shown here is derived from an EMBL/GenBank/DDBJ whole genome shotgun (WGS) entry which is preliminary data.</text>
</comment>
<keyword evidence="3" id="KW-1185">Reference proteome</keyword>
<accession>A0ABR2ZJP1</accession>
<gene>
    <name evidence="2" type="ORF">AAF712_012549</name>
</gene>
<sequence length="190" mass="21968">MKFYQEKWAMSTMTNNTWYDEDRRPVYKVNTPFKFSNRTSTIVKFLTDSDETADPGANEQPGEFVRGCAQSAAGSINPDKFNDGKELAEDADKVEEPLALSPGSFSRERGSKFIYLAEIDWRRFTSSKFRFGDGLEVMARDFYRKEGWGPYGRHRVFTAKDGKEYKWLQHSFHSEVRLTLAVQARFTPDV</sequence>